<sequence>MGSLFGTPYLCHKLRWRRQATTIYLLFFSQMKGLVRNKRKTAASRPIYQFITCLPFFRWMSEELGLLIRSNKASIGGGLFTPLLQSGVCADAKLTYCLPGSKWSHWQ</sequence>
<evidence type="ECO:0000313" key="1">
    <source>
        <dbReference type="EMBL" id="QHR91747.1"/>
    </source>
</evidence>
<accession>A0A6B9XYP2</accession>
<proteinExistence type="predicted"/>
<dbReference type="EMBL" id="MK697702">
    <property type="protein sequence ID" value="QHR91747.1"/>
    <property type="molecule type" value="Genomic_DNA"/>
</dbReference>
<keyword evidence="1" id="KW-0496">Mitochondrion</keyword>
<protein>
    <submittedName>
        <fullName evidence="1">Uncharacterized protein</fullName>
    </submittedName>
</protein>
<geneLocation type="mitochondrion" evidence="1"/>
<dbReference type="AlphaFoldDB" id="A0A6B9XYP2"/>
<reference evidence="1" key="1">
    <citation type="submission" date="2019-03" db="EMBL/GenBank/DDBJ databases">
        <title>Largest Complete Mitochondrial Genome of a Gymnosperm, Sitka Spruce (Picea sitchensis), Indicates Complex Physical Structure.</title>
        <authorList>
            <person name="Jackman S.D."/>
            <person name="Coombe L."/>
            <person name="Warren R."/>
            <person name="Kirk H."/>
            <person name="Trinh E."/>
            <person name="McLeod T."/>
            <person name="Pleasance S."/>
            <person name="Pandoh P."/>
            <person name="Zhao Y."/>
            <person name="Coope R."/>
            <person name="Bousquet J."/>
            <person name="Bohlmann J.C."/>
            <person name="Jones S.J.M."/>
            <person name="Birol I."/>
        </authorList>
    </citation>
    <scope>NUCLEOTIDE SEQUENCE</scope>
    <source>
        <strain evidence="1">Q903</strain>
    </source>
</reference>
<name>A0A6B9XYP2_PICSI</name>
<gene>
    <name evidence="1" type="primary">orf05815</name>
    <name evidence="1" type="ORF">Q903MT_gene5783</name>
</gene>
<organism evidence="1">
    <name type="scientific">Picea sitchensis</name>
    <name type="common">Sitka spruce</name>
    <name type="synonym">Pinus sitchensis</name>
    <dbReference type="NCBI Taxonomy" id="3332"/>
    <lineage>
        <taxon>Eukaryota</taxon>
        <taxon>Viridiplantae</taxon>
        <taxon>Streptophyta</taxon>
        <taxon>Embryophyta</taxon>
        <taxon>Tracheophyta</taxon>
        <taxon>Spermatophyta</taxon>
        <taxon>Pinopsida</taxon>
        <taxon>Pinidae</taxon>
        <taxon>Conifers I</taxon>
        <taxon>Pinales</taxon>
        <taxon>Pinaceae</taxon>
        <taxon>Picea</taxon>
    </lineage>
</organism>